<name>A0A371DXW3_9APHY</name>
<gene>
    <name evidence="1" type="ORF">OH76DRAFT_31958</name>
</gene>
<accession>A0A371DXW3</accession>
<evidence type="ECO:0000313" key="2">
    <source>
        <dbReference type="Proteomes" id="UP000256964"/>
    </source>
</evidence>
<dbReference type="EMBL" id="KZ857379">
    <property type="protein sequence ID" value="RDX57344.1"/>
    <property type="molecule type" value="Genomic_DNA"/>
</dbReference>
<keyword evidence="2" id="KW-1185">Reference proteome</keyword>
<proteinExistence type="predicted"/>
<sequence>MRPACFGPALWSRRRRAHLVALRCPRRALLMRDPQLWTFICHHCRLRQGQAVHVCRTYVSSWVCQRDCSMCPKRRPQARMPQRLICSSLKSWIPSRYPPPAY</sequence>
<dbReference type="AlphaFoldDB" id="A0A371DXW3"/>
<protein>
    <submittedName>
        <fullName evidence="1">Uncharacterized protein</fullName>
    </submittedName>
</protein>
<evidence type="ECO:0000313" key="1">
    <source>
        <dbReference type="EMBL" id="RDX57344.1"/>
    </source>
</evidence>
<dbReference type="Proteomes" id="UP000256964">
    <property type="component" value="Unassembled WGS sequence"/>
</dbReference>
<reference evidence="1 2" key="1">
    <citation type="journal article" date="2018" name="Biotechnol. Biofuels">
        <title>Integrative visual omics of the white-rot fungus Polyporus brumalis exposes the biotechnological potential of its oxidative enzymes for delignifying raw plant biomass.</title>
        <authorList>
            <person name="Miyauchi S."/>
            <person name="Rancon A."/>
            <person name="Drula E."/>
            <person name="Hage H."/>
            <person name="Chaduli D."/>
            <person name="Favel A."/>
            <person name="Grisel S."/>
            <person name="Henrissat B."/>
            <person name="Herpoel-Gimbert I."/>
            <person name="Ruiz-Duenas F.J."/>
            <person name="Chevret D."/>
            <person name="Hainaut M."/>
            <person name="Lin J."/>
            <person name="Wang M."/>
            <person name="Pangilinan J."/>
            <person name="Lipzen A."/>
            <person name="Lesage-Meessen L."/>
            <person name="Navarro D."/>
            <person name="Riley R."/>
            <person name="Grigoriev I.V."/>
            <person name="Zhou S."/>
            <person name="Raouche S."/>
            <person name="Rosso M.N."/>
        </authorList>
    </citation>
    <scope>NUCLEOTIDE SEQUENCE [LARGE SCALE GENOMIC DNA]</scope>
    <source>
        <strain evidence="1 2">BRFM 1820</strain>
    </source>
</reference>
<organism evidence="1 2">
    <name type="scientific">Lentinus brumalis</name>
    <dbReference type="NCBI Taxonomy" id="2498619"/>
    <lineage>
        <taxon>Eukaryota</taxon>
        <taxon>Fungi</taxon>
        <taxon>Dikarya</taxon>
        <taxon>Basidiomycota</taxon>
        <taxon>Agaricomycotina</taxon>
        <taxon>Agaricomycetes</taxon>
        <taxon>Polyporales</taxon>
        <taxon>Polyporaceae</taxon>
        <taxon>Lentinus</taxon>
    </lineage>
</organism>